<dbReference type="InterPro" id="IPR011990">
    <property type="entry name" value="TPR-like_helical_dom_sf"/>
</dbReference>
<feature type="region of interest" description="Disordered" evidence="4">
    <location>
        <begin position="190"/>
        <end position="236"/>
    </location>
</feature>
<protein>
    <recommendedName>
        <fullName evidence="5">Protein kinase domain-containing protein</fullName>
    </recommendedName>
</protein>
<evidence type="ECO:0000313" key="7">
    <source>
        <dbReference type="Proteomes" id="UP000228921"/>
    </source>
</evidence>
<feature type="repeat" description="TPR" evidence="3">
    <location>
        <begin position="695"/>
        <end position="728"/>
    </location>
</feature>
<dbReference type="InterPro" id="IPR019734">
    <property type="entry name" value="TPR_rpt"/>
</dbReference>
<keyword evidence="2 3" id="KW-0802">TPR repeat</keyword>
<dbReference type="GO" id="GO:0005524">
    <property type="term" value="F:ATP binding"/>
    <property type="evidence" value="ECO:0007669"/>
    <property type="project" value="InterPro"/>
</dbReference>
<dbReference type="InterPro" id="IPR008271">
    <property type="entry name" value="Ser/Thr_kinase_AS"/>
</dbReference>
<dbReference type="PANTHER" id="PTHR44858">
    <property type="entry name" value="TETRATRICOPEPTIDE REPEAT PROTEIN 6"/>
    <property type="match status" value="1"/>
</dbReference>
<dbReference type="InterPro" id="IPR000719">
    <property type="entry name" value="Prot_kinase_dom"/>
</dbReference>
<dbReference type="PROSITE" id="PS00108">
    <property type="entry name" value="PROTEIN_KINASE_ST"/>
    <property type="match status" value="1"/>
</dbReference>
<evidence type="ECO:0000256" key="4">
    <source>
        <dbReference type="SAM" id="MobiDB-lite"/>
    </source>
</evidence>
<evidence type="ECO:0000256" key="2">
    <source>
        <dbReference type="ARBA" id="ARBA00022803"/>
    </source>
</evidence>
<dbReference type="SMART" id="SM00028">
    <property type="entry name" value="TPR"/>
    <property type="match status" value="16"/>
</dbReference>
<dbReference type="Gene3D" id="1.25.40.10">
    <property type="entry name" value="Tetratricopeptide repeat domain"/>
    <property type="match status" value="6"/>
</dbReference>
<dbReference type="Gene3D" id="3.30.200.20">
    <property type="entry name" value="Phosphorylase Kinase, domain 1"/>
    <property type="match status" value="1"/>
</dbReference>
<feature type="repeat" description="TPR" evidence="3">
    <location>
        <begin position="763"/>
        <end position="796"/>
    </location>
</feature>
<dbReference type="Proteomes" id="UP000228921">
    <property type="component" value="Unassembled WGS sequence"/>
</dbReference>
<dbReference type="SMART" id="SM00220">
    <property type="entry name" value="S_TKc"/>
    <property type="match status" value="1"/>
</dbReference>
<dbReference type="Pfam" id="PF14559">
    <property type="entry name" value="TPR_19"/>
    <property type="match status" value="4"/>
</dbReference>
<feature type="repeat" description="TPR" evidence="3">
    <location>
        <begin position="962"/>
        <end position="995"/>
    </location>
</feature>
<feature type="repeat" description="TPR" evidence="3">
    <location>
        <begin position="559"/>
        <end position="592"/>
    </location>
</feature>
<reference evidence="6 7" key="1">
    <citation type="submission" date="2017-11" db="EMBL/GenBank/DDBJ databases">
        <title>Evolution of Phototrophy in the Chloroflexi Phylum Driven by Horizontal Gene Transfer.</title>
        <authorList>
            <person name="Ward L.M."/>
            <person name="Hemp J."/>
            <person name="Shih P.M."/>
            <person name="Mcglynn S.E."/>
            <person name="Fischer W."/>
        </authorList>
    </citation>
    <scope>NUCLEOTIDE SEQUENCE [LARGE SCALE GENOMIC DNA]</scope>
    <source>
        <strain evidence="6">CP2_2F</strain>
    </source>
</reference>
<evidence type="ECO:0000259" key="5">
    <source>
        <dbReference type="PROSITE" id="PS50011"/>
    </source>
</evidence>
<organism evidence="6 7">
    <name type="scientific">Candidatus Thermofonsia Clade 1 bacterium</name>
    <dbReference type="NCBI Taxonomy" id="2364210"/>
    <lineage>
        <taxon>Bacteria</taxon>
        <taxon>Bacillati</taxon>
        <taxon>Chloroflexota</taxon>
        <taxon>Candidatus Thermofontia</taxon>
        <taxon>Candidatus Thermofonsia Clade 1</taxon>
    </lineage>
</organism>
<evidence type="ECO:0000256" key="1">
    <source>
        <dbReference type="ARBA" id="ARBA00022737"/>
    </source>
</evidence>
<dbReference type="SMART" id="SM00386">
    <property type="entry name" value="HAT"/>
    <property type="match status" value="5"/>
</dbReference>
<dbReference type="GO" id="GO:0004672">
    <property type="term" value="F:protein kinase activity"/>
    <property type="evidence" value="ECO:0007669"/>
    <property type="project" value="InterPro"/>
</dbReference>
<dbReference type="Gene3D" id="1.10.510.10">
    <property type="entry name" value="Transferase(Phosphotransferase) domain 1"/>
    <property type="match status" value="1"/>
</dbReference>
<sequence>MCLLHAPQIGIQPERLSAADEQLLLAVPQAEDETDLFATDPDPNIRRLGRIALRRPSPQANDYFALGDLCAQRAYEGERLSILYVVKALQAFKRAARLARQATDQALAGVAQANLAAWAVTVAHNTPSANNISVALWAVAEIPADRLSAQVRAAALELIQWYSAALSANMPSNPEPSAQQPPSWLDSEAEELFEDESDEAGTEYGTSPALSESFNRTATSPTLDDDQGAPIVMGNGDDFKRGDVIGERYRVQNILEGGMGIIYVCLDEQTDSFVALKTFQARYLSDETAKRRFENEARLWVEMDKHPNIVRAYKVASFGKSRSRGRPHIILEYIDGAEGLGSDLRGWIRHKRLTPQLSLEIALDVCDGMLHAVTKKEGFVHCDLKPANILVRHDTVAKVTDFGLGRAFDSLVESQEMPLLSSEQLQRPSEARLTEAGRVMGTLAYMAPEQYTPRSLDARADIFAFGIILYEMLTGIRLFGSASNLQTLRELHSRPVSFPHALAEQLPADLCQLTLRCLQVPREARPQTWQELRTELAACYQALTGKQPPLKNSPTEMQLDELMDKAYSLSELRRYNDALAVYDQALALDPHSAWVWARKGRVLRQLKRYPEALETFAQALNRHPTFAWAWYNKGIVHERLGEYAQAQAAYQRAAELRPGDIWAAYNHARLLFALGQFEAAHTQIEEVLNIDPNHALSHALRGRILMRLGKTHEALAAFDRALQLDHELSEAFIGRGEALIALKRRSEAASAFLRATRLSPKHLTVWLRLADAYLANGNEAQALTALEQAERLRPESIGIWLRFGRIHRHYNRPEKALEAYERVLARQPQHVEALMGKSLALLALARHAEAIAPLQAALAQRPEDFKALSRLGIAYLRSGEAEQALSCFQRALARCGDQAWLWAKCAAALLLQQRHAEAVAAWQRALALKPDQAWYRTKLAEAQLALGQFEEALATLESADTPEALTRRATIFCRQKRYDEALAACDRALSLAPDLAWAHNERGKVLERLKRIPEALNAYEQALQCAPQVVWYRLNVLRSMQRLSRHEEALVICVEGLALPNADPRKGARLWAQQGEILRRLHRYTEALEAYAQARTLDSELPQAWVGAGLVYAALGRRAEALQAFREALERDRQNAWLWYNYGEVLIEDGNYPEAIRALNQALSLKHGYVKAELKRREARQKLKANFRE</sequence>
<feature type="repeat" description="TPR" evidence="3">
    <location>
        <begin position="1102"/>
        <end position="1135"/>
    </location>
</feature>
<dbReference type="PROSITE" id="PS50293">
    <property type="entry name" value="TPR_REGION"/>
    <property type="match status" value="1"/>
</dbReference>
<feature type="repeat" description="TPR" evidence="3">
    <location>
        <begin position="593"/>
        <end position="626"/>
    </location>
</feature>
<dbReference type="AlphaFoldDB" id="A0A2M8NZT3"/>
<dbReference type="PROSITE" id="PS50011">
    <property type="entry name" value="PROTEIN_KINASE_DOM"/>
    <property type="match status" value="1"/>
</dbReference>
<dbReference type="PANTHER" id="PTHR44858:SF1">
    <property type="entry name" value="UDP-N-ACETYLGLUCOSAMINE--PEPTIDE N-ACETYLGLUCOSAMINYLTRANSFERASE SPINDLY-RELATED"/>
    <property type="match status" value="1"/>
</dbReference>
<dbReference type="GO" id="GO:0006396">
    <property type="term" value="P:RNA processing"/>
    <property type="evidence" value="ECO:0007669"/>
    <property type="project" value="InterPro"/>
</dbReference>
<dbReference type="EMBL" id="PGTK01000006">
    <property type="protein sequence ID" value="PJF30807.1"/>
    <property type="molecule type" value="Genomic_DNA"/>
</dbReference>
<feature type="repeat" description="TPR" evidence="3">
    <location>
        <begin position="1136"/>
        <end position="1169"/>
    </location>
</feature>
<dbReference type="Pfam" id="PF00069">
    <property type="entry name" value="Pkinase"/>
    <property type="match status" value="1"/>
</dbReference>
<name>A0A2M8NZT3_9CHLR</name>
<proteinExistence type="predicted"/>
<comment type="caution">
    <text evidence="6">The sequence shown here is derived from an EMBL/GenBank/DDBJ whole genome shotgun (WGS) entry which is preliminary data.</text>
</comment>
<dbReference type="PROSITE" id="PS50005">
    <property type="entry name" value="TPR"/>
    <property type="match status" value="14"/>
</dbReference>
<feature type="repeat" description="TPR" evidence="3">
    <location>
        <begin position="865"/>
        <end position="898"/>
    </location>
</feature>
<dbReference type="SUPFAM" id="SSF48452">
    <property type="entry name" value="TPR-like"/>
    <property type="match status" value="3"/>
</dbReference>
<keyword evidence="1" id="KW-0677">Repeat</keyword>
<feature type="repeat" description="TPR" evidence="3">
    <location>
        <begin position="996"/>
        <end position="1029"/>
    </location>
</feature>
<gene>
    <name evidence="6" type="ORF">CUN51_06380</name>
</gene>
<feature type="repeat" description="TPR" evidence="3">
    <location>
        <begin position="661"/>
        <end position="694"/>
    </location>
</feature>
<dbReference type="InterPro" id="IPR003107">
    <property type="entry name" value="HAT"/>
</dbReference>
<dbReference type="Pfam" id="PF13176">
    <property type="entry name" value="TPR_7"/>
    <property type="match status" value="1"/>
</dbReference>
<feature type="compositionally biased region" description="Polar residues" evidence="4">
    <location>
        <begin position="204"/>
        <end position="222"/>
    </location>
</feature>
<dbReference type="Pfam" id="PF13424">
    <property type="entry name" value="TPR_12"/>
    <property type="match status" value="1"/>
</dbReference>
<feature type="domain" description="Protein kinase" evidence="5">
    <location>
        <begin position="248"/>
        <end position="543"/>
    </location>
</feature>
<evidence type="ECO:0000313" key="6">
    <source>
        <dbReference type="EMBL" id="PJF30807.1"/>
    </source>
</evidence>
<feature type="repeat" description="TPR" evidence="3">
    <location>
        <begin position="729"/>
        <end position="762"/>
    </location>
</feature>
<feature type="repeat" description="TPR" evidence="3">
    <location>
        <begin position="797"/>
        <end position="830"/>
    </location>
</feature>
<dbReference type="InterPro" id="IPR011009">
    <property type="entry name" value="Kinase-like_dom_sf"/>
</dbReference>
<dbReference type="CDD" id="cd14014">
    <property type="entry name" value="STKc_PknB_like"/>
    <property type="match status" value="1"/>
</dbReference>
<dbReference type="SUPFAM" id="SSF56112">
    <property type="entry name" value="Protein kinase-like (PK-like)"/>
    <property type="match status" value="1"/>
</dbReference>
<dbReference type="Pfam" id="PF13432">
    <property type="entry name" value="TPR_16"/>
    <property type="match status" value="2"/>
</dbReference>
<feature type="repeat" description="TPR" evidence="3">
    <location>
        <begin position="1068"/>
        <end position="1101"/>
    </location>
</feature>
<feature type="repeat" description="TPR" evidence="3">
    <location>
        <begin position="627"/>
        <end position="660"/>
    </location>
</feature>
<dbReference type="InterPro" id="IPR050498">
    <property type="entry name" value="Ycf3"/>
</dbReference>
<accession>A0A2M8NZT3</accession>
<feature type="compositionally biased region" description="Acidic residues" evidence="4">
    <location>
        <begin position="190"/>
        <end position="201"/>
    </location>
</feature>
<evidence type="ECO:0000256" key="3">
    <source>
        <dbReference type="PROSITE-ProRule" id="PRU00339"/>
    </source>
</evidence>